<keyword evidence="5" id="KW-0411">Iron-sulfur</keyword>
<dbReference type="EMBL" id="FWZT01000009">
    <property type="protein sequence ID" value="SMF31018.1"/>
    <property type="molecule type" value="Genomic_DNA"/>
</dbReference>
<feature type="domain" description="2Fe-2S ferredoxin-type" evidence="6">
    <location>
        <begin position="2"/>
        <end position="78"/>
    </location>
</feature>
<dbReference type="InterPro" id="IPR002888">
    <property type="entry name" value="2Fe-2S-bd"/>
</dbReference>
<evidence type="ECO:0000256" key="4">
    <source>
        <dbReference type="ARBA" id="ARBA00023004"/>
    </source>
</evidence>
<evidence type="ECO:0000256" key="5">
    <source>
        <dbReference type="ARBA" id="ARBA00023014"/>
    </source>
</evidence>
<dbReference type="Pfam" id="PF01799">
    <property type="entry name" value="Fer2_2"/>
    <property type="match status" value="1"/>
</dbReference>
<dbReference type="PANTHER" id="PTHR44379:SF2">
    <property type="entry name" value="BLR6218 PROTEIN"/>
    <property type="match status" value="1"/>
</dbReference>
<dbReference type="InterPro" id="IPR001041">
    <property type="entry name" value="2Fe-2S_ferredoxin-type"/>
</dbReference>
<evidence type="ECO:0000259" key="6">
    <source>
        <dbReference type="PROSITE" id="PS51085"/>
    </source>
</evidence>
<dbReference type="STRING" id="1513793.SAMN06296036_109210"/>
<dbReference type="PROSITE" id="PS00197">
    <property type="entry name" value="2FE2S_FER_1"/>
    <property type="match status" value="1"/>
</dbReference>
<dbReference type="InterPro" id="IPR012675">
    <property type="entry name" value="Beta-grasp_dom_sf"/>
</dbReference>
<gene>
    <name evidence="7" type="ORF">SAMN06296036_109210</name>
</gene>
<dbReference type="RefSeq" id="WP_234996110.1">
    <property type="nucleotide sequence ID" value="NZ_FWZT01000009.1"/>
</dbReference>
<dbReference type="SUPFAM" id="SSF54292">
    <property type="entry name" value="2Fe-2S ferredoxin-like"/>
    <property type="match status" value="1"/>
</dbReference>
<protein>
    <submittedName>
        <fullName evidence="7">Isoquinoline 1-oxidoreductase, alpha subunit</fullName>
    </submittedName>
</protein>
<keyword evidence="4" id="KW-0408">Iron</keyword>
<dbReference type="InterPro" id="IPR006058">
    <property type="entry name" value="2Fe2S_fd_BS"/>
</dbReference>
<evidence type="ECO:0000256" key="1">
    <source>
        <dbReference type="ARBA" id="ARBA00022714"/>
    </source>
</evidence>
<keyword evidence="2" id="KW-0479">Metal-binding</keyword>
<sequence length="157" mass="17022">MKNISFEFNGQQIGVEAPGDTPLLWVIREELRATGTKFGCGRGLCGSCTVHLNGQAVRSCVMPVSACHQQKVRTIEDLGEQQGHPVQKAWVKHSVPQCGYCQSGQVMQAASLLDNATTPMTESELVDGMSNNLCRCGTYHKIKDAVVEAAKNMGKLK</sequence>
<keyword evidence="1" id="KW-0001">2Fe-2S</keyword>
<dbReference type="GO" id="GO:0046872">
    <property type="term" value="F:metal ion binding"/>
    <property type="evidence" value="ECO:0007669"/>
    <property type="project" value="UniProtKB-KW"/>
</dbReference>
<dbReference type="InterPro" id="IPR051452">
    <property type="entry name" value="Diverse_Oxidoreductases"/>
</dbReference>
<evidence type="ECO:0000256" key="3">
    <source>
        <dbReference type="ARBA" id="ARBA00023002"/>
    </source>
</evidence>
<dbReference type="GO" id="GO:0051537">
    <property type="term" value="F:2 iron, 2 sulfur cluster binding"/>
    <property type="evidence" value="ECO:0007669"/>
    <property type="project" value="UniProtKB-KW"/>
</dbReference>
<accession>A0A1Y6C174</accession>
<proteinExistence type="predicted"/>
<dbReference type="PROSITE" id="PS51085">
    <property type="entry name" value="2FE2S_FER_2"/>
    <property type="match status" value="1"/>
</dbReference>
<dbReference type="Proteomes" id="UP000192907">
    <property type="component" value="Unassembled WGS sequence"/>
</dbReference>
<dbReference type="CDD" id="cd00207">
    <property type="entry name" value="fer2"/>
    <property type="match status" value="1"/>
</dbReference>
<organism evidence="7 8">
    <name type="scientific">Pseudobacteriovorax antillogorgiicola</name>
    <dbReference type="NCBI Taxonomy" id="1513793"/>
    <lineage>
        <taxon>Bacteria</taxon>
        <taxon>Pseudomonadati</taxon>
        <taxon>Bdellovibrionota</taxon>
        <taxon>Oligoflexia</taxon>
        <taxon>Oligoflexales</taxon>
        <taxon>Pseudobacteriovoracaceae</taxon>
        <taxon>Pseudobacteriovorax</taxon>
    </lineage>
</organism>
<dbReference type="Gene3D" id="3.10.20.30">
    <property type="match status" value="1"/>
</dbReference>
<evidence type="ECO:0000256" key="2">
    <source>
        <dbReference type="ARBA" id="ARBA00022723"/>
    </source>
</evidence>
<name>A0A1Y6C174_9BACT</name>
<dbReference type="GO" id="GO:0016491">
    <property type="term" value="F:oxidoreductase activity"/>
    <property type="evidence" value="ECO:0007669"/>
    <property type="project" value="UniProtKB-KW"/>
</dbReference>
<dbReference type="AlphaFoldDB" id="A0A1Y6C174"/>
<dbReference type="PANTHER" id="PTHR44379">
    <property type="entry name" value="OXIDOREDUCTASE WITH IRON-SULFUR SUBUNIT"/>
    <property type="match status" value="1"/>
</dbReference>
<dbReference type="SUPFAM" id="SSF47741">
    <property type="entry name" value="CO dehydrogenase ISP C-domain like"/>
    <property type="match status" value="1"/>
</dbReference>
<evidence type="ECO:0000313" key="7">
    <source>
        <dbReference type="EMBL" id="SMF31018.1"/>
    </source>
</evidence>
<reference evidence="8" key="1">
    <citation type="submission" date="2017-04" db="EMBL/GenBank/DDBJ databases">
        <authorList>
            <person name="Varghese N."/>
            <person name="Submissions S."/>
        </authorList>
    </citation>
    <scope>NUCLEOTIDE SEQUENCE [LARGE SCALE GENOMIC DNA]</scope>
    <source>
        <strain evidence="8">RKEM611</strain>
    </source>
</reference>
<keyword evidence="8" id="KW-1185">Reference proteome</keyword>
<dbReference type="Pfam" id="PF00111">
    <property type="entry name" value="Fer2"/>
    <property type="match status" value="1"/>
</dbReference>
<dbReference type="InterPro" id="IPR036884">
    <property type="entry name" value="2Fe-2S-bd_dom_sf"/>
</dbReference>
<dbReference type="InterPro" id="IPR036010">
    <property type="entry name" value="2Fe-2S_ferredoxin-like_sf"/>
</dbReference>
<dbReference type="Gene3D" id="1.10.150.120">
    <property type="entry name" value="[2Fe-2S]-binding domain"/>
    <property type="match status" value="1"/>
</dbReference>
<keyword evidence="3" id="KW-0560">Oxidoreductase</keyword>
<evidence type="ECO:0000313" key="8">
    <source>
        <dbReference type="Proteomes" id="UP000192907"/>
    </source>
</evidence>